<dbReference type="OrthoDB" id="7817603at2"/>
<dbReference type="Gene3D" id="1.10.10.1150">
    <property type="entry name" value="Coenzyme PQQ synthesis protein D (PqqD)"/>
    <property type="match status" value="1"/>
</dbReference>
<proteinExistence type="predicted"/>
<keyword evidence="2" id="KW-1185">Reference proteome</keyword>
<organism evidence="1 2">
    <name type="scientific">Mesorhizobium tamadayense</name>
    <dbReference type="NCBI Taxonomy" id="425306"/>
    <lineage>
        <taxon>Bacteria</taxon>
        <taxon>Pseudomonadati</taxon>
        <taxon>Pseudomonadota</taxon>
        <taxon>Alphaproteobacteria</taxon>
        <taxon>Hyphomicrobiales</taxon>
        <taxon>Phyllobacteriaceae</taxon>
        <taxon>Mesorhizobium</taxon>
    </lineage>
</organism>
<dbReference type="Proteomes" id="UP000273786">
    <property type="component" value="Unassembled WGS sequence"/>
</dbReference>
<dbReference type="Pfam" id="PF05402">
    <property type="entry name" value="PqqD"/>
    <property type="match status" value="1"/>
</dbReference>
<comment type="caution">
    <text evidence="1">The sequence shown here is derived from an EMBL/GenBank/DDBJ whole genome shotgun (WGS) entry which is preliminary data.</text>
</comment>
<gene>
    <name evidence="1" type="ORF">EH240_20555</name>
</gene>
<sequence>MNQPEAANRTAALGSVAHSRATFVTQGRLARVRGQNILFSPSRQAIFAVNDTAAEIWRSLEGGMPLDAISGEMARAGVDRLEANRHVEAALRDWQRLSLIRPHAPLSASAQEAVSQVVAIAGLNMRIVYPAACAFPAIAVFRHLEVRSETADVLLQLVEHEGRVHLFRDGDWVFSCSPDELPVMLKGQLLIEVLDRGAYELALHAAALLRNERIVLLCGNPGAGKTTLTLALMHAGFGFASDDVTLLDSRGHGVGLPFAPAVKAGAWPLLAEYYADLDAVPVCRRPDGRRVRFAVPKEFVPRPPAPIGCVIQLRRSRDAKACLEPIEPASALRVLLNGASARGQELSGTAFDMLTQVIGSAGTYCLTYSKLDDAVELITKACR</sequence>
<dbReference type="EMBL" id="RQXT01000026">
    <property type="protein sequence ID" value="RRH97761.1"/>
    <property type="molecule type" value="Genomic_DNA"/>
</dbReference>
<accession>A0A3P3FGP3</accession>
<dbReference type="SUPFAM" id="SSF53795">
    <property type="entry name" value="PEP carboxykinase-like"/>
    <property type="match status" value="1"/>
</dbReference>
<dbReference type="InterPro" id="IPR008792">
    <property type="entry name" value="PQQD"/>
</dbReference>
<name>A0A3P3FGP3_9HYPH</name>
<dbReference type="InterPro" id="IPR027417">
    <property type="entry name" value="P-loop_NTPase"/>
</dbReference>
<protein>
    <submittedName>
        <fullName evidence="1">PqqD family peptide modification chaperone</fullName>
    </submittedName>
</protein>
<reference evidence="1 2" key="1">
    <citation type="submission" date="2018-11" db="EMBL/GenBank/DDBJ databases">
        <title>the genome of Mesorhizobium tamadayense DSM 28320.</title>
        <authorList>
            <person name="Gao J."/>
        </authorList>
    </citation>
    <scope>NUCLEOTIDE SEQUENCE [LARGE SCALE GENOMIC DNA]</scope>
    <source>
        <strain evidence="1 2">DSM 28320</strain>
    </source>
</reference>
<evidence type="ECO:0000313" key="2">
    <source>
        <dbReference type="Proteomes" id="UP000273786"/>
    </source>
</evidence>
<evidence type="ECO:0000313" key="1">
    <source>
        <dbReference type="EMBL" id="RRH97761.1"/>
    </source>
</evidence>
<dbReference type="Gene3D" id="3.40.50.300">
    <property type="entry name" value="P-loop containing nucleotide triphosphate hydrolases"/>
    <property type="match status" value="1"/>
</dbReference>
<dbReference type="AlphaFoldDB" id="A0A3P3FGP3"/>
<dbReference type="InterPro" id="IPR041881">
    <property type="entry name" value="PqqD_sf"/>
</dbReference>